<dbReference type="Proteomes" id="UP000298652">
    <property type="component" value="Chromosome 3"/>
</dbReference>
<feature type="compositionally biased region" description="Basic residues" evidence="1">
    <location>
        <begin position="138"/>
        <end position="156"/>
    </location>
</feature>
<sequence>MGLSHGLVIPLAVTKEHAFTKGPFTKRQKSLPNRQPPAPWACIKVNSAINKNNPIPFTSFHYSLSNTLSRTCSPLSAQTKIEARGPHHHLGKMASGDVRFIPLDDCFLAIPLHGCRRWIPGRGPRICFCNRGNHLVARHGHRPAGRRGHRGRRGGRGRLGSTGRRRWSPPRRSPHNIHPH</sequence>
<evidence type="ECO:0000313" key="3">
    <source>
        <dbReference type="Proteomes" id="UP000298652"/>
    </source>
</evidence>
<proteinExistence type="predicted"/>
<gene>
    <name evidence="2" type="ORF">SEVIR_3G319500v2</name>
</gene>
<keyword evidence="3" id="KW-1185">Reference proteome</keyword>
<feature type="region of interest" description="Disordered" evidence="1">
    <location>
        <begin position="138"/>
        <end position="180"/>
    </location>
</feature>
<dbReference type="AlphaFoldDB" id="A0A4V6DA64"/>
<name>A0A4V6DA64_SETVI</name>
<evidence type="ECO:0000313" key="2">
    <source>
        <dbReference type="EMBL" id="TKW28266.1"/>
    </source>
</evidence>
<accession>A0A4V6DA64</accession>
<protein>
    <submittedName>
        <fullName evidence="2">Uncharacterized protein</fullName>
    </submittedName>
</protein>
<dbReference type="EMBL" id="CM016554">
    <property type="protein sequence ID" value="TKW28266.1"/>
    <property type="molecule type" value="Genomic_DNA"/>
</dbReference>
<dbReference type="Gramene" id="TKW28266">
    <property type="protein sequence ID" value="TKW28266"/>
    <property type="gene ID" value="SEVIR_3G319500v2"/>
</dbReference>
<evidence type="ECO:0000256" key="1">
    <source>
        <dbReference type="SAM" id="MobiDB-lite"/>
    </source>
</evidence>
<feature type="compositionally biased region" description="Basic residues" evidence="1">
    <location>
        <begin position="163"/>
        <end position="180"/>
    </location>
</feature>
<organism evidence="2 3">
    <name type="scientific">Setaria viridis</name>
    <name type="common">Green bristlegrass</name>
    <name type="synonym">Setaria italica subsp. viridis</name>
    <dbReference type="NCBI Taxonomy" id="4556"/>
    <lineage>
        <taxon>Eukaryota</taxon>
        <taxon>Viridiplantae</taxon>
        <taxon>Streptophyta</taxon>
        <taxon>Embryophyta</taxon>
        <taxon>Tracheophyta</taxon>
        <taxon>Spermatophyta</taxon>
        <taxon>Magnoliopsida</taxon>
        <taxon>Liliopsida</taxon>
        <taxon>Poales</taxon>
        <taxon>Poaceae</taxon>
        <taxon>PACMAD clade</taxon>
        <taxon>Panicoideae</taxon>
        <taxon>Panicodae</taxon>
        <taxon>Paniceae</taxon>
        <taxon>Cenchrinae</taxon>
        <taxon>Setaria</taxon>
    </lineage>
</organism>
<reference evidence="2" key="1">
    <citation type="submission" date="2019-03" db="EMBL/GenBank/DDBJ databases">
        <title>WGS assembly of Setaria viridis.</title>
        <authorList>
            <person name="Huang P."/>
            <person name="Jenkins J."/>
            <person name="Grimwood J."/>
            <person name="Barry K."/>
            <person name="Healey A."/>
            <person name="Mamidi S."/>
            <person name="Sreedasyam A."/>
            <person name="Shu S."/>
            <person name="Feldman M."/>
            <person name="Wu J."/>
            <person name="Yu Y."/>
            <person name="Chen C."/>
            <person name="Johnson J."/>
            <person name="Rokhsar D."/>
            <person name="Baxter I."/>
            <person name="Schmutz J."/>
            <person name="Brutnell T."/>
            <person name="Kellogg E."/>
        </authorList>
    </citation>
    <scope>NUCLEOTIDE SEQUENCE [LARGE SCALE GENOMIC DNA]</scope>
</reference>